<evidence type="ECO:0000256" key="2">
    <source>
        <dbReference type="SAM" id="Phobius"/>
    </source>
</evidence>
<keyword evidence="5" id="KW-1185">Reference proteome</keyword>
<dbReference type="RefSeq" id="WP_161103216.1">
    <property type="nucleotide sequence ID" value="NZ_WUTW01000002.1"/>
</dbReference>
<keyword evidence="2" id="KW-1133">Transmembrane helix</keyword>
<comment type="caution">
    <text evidence="4">The sequence shown here is derived from an EMBL/GenBank/DDBJ whole genome shotgun (WGS) entry which is preliminary data.</text>
</comment>
<name>A0A6I4W713_9ACTN</name>
<dbReference type="SUPFAM" id="SSF52540">
    <property type="entry name" value="P-loop containing nucleoside triphosphate hydrolases"/>
    <property type="match status" value="1"/>
</dbReference>
<dbReference type="Gene3D" id="1.25.40.10">
    <property type="entry name" value="Tetratricopeptide repeat domain"/>
    <property type="match status" value="1"/>
</dbReference>
<dbReference type="PANTHER" id="PTHR46082:SF6">
    <property type="entry name" value="AAA+ ATPASE DOMAIN-CONTAINING PROTEIN-RELATED"/>
    <property type="match status" value="1"/>
</dbReference>
<dbReference type="Pfam" id="PF25000">
    <property type="entry name" value="DUF7779"/>
    <property type="match status" value="1"/>
</dbReference>
<dbReference type="Proteomes" id="UP000431901">
    <property type="component" value="Unassembled WGS sequence"/>
</dbReference>
<evidence type="ECO:0000256" key="1">
    <source>
        <dbReference type="SAM" id="MobiDB-lite"/>
    </source>
</evidence>
<dbReference type="Pfam" id="PF13424">
    <property type="entry name" value="TPR_12"/>
    <property type="match status" value="1"/>
</dbReference>
<feature type="domain" description="DUF7779" evidence="3">
    <location>
        <begin position="377"/>
        <end position="455"/>
    </location>
</feature>
<feature type="region of interest" description="Disordered" evidence="1">
    <location>
        <begin position="41"/>
        <end position="66"/>
    </location>
</feature>
<dbReference type="OrthoDB" id="127785at2"/>
<dbReference type="Gene3D" id="3.40.50.300">
    <property type="entry name" value="P-loop containing nucleotide triphosphate hydrolases"/>
    <property type="match status" value="1"/>
</dbReference>
<dbReference type="InterPro" id="IPR027417">
    <property type="entry name" value="P-loop_NTPase"/>
</dbReference>
<dbReference type="EMBL" id="WUTW01000002">
    <property type="protein sequence ID" value="MXQ65073.1"/>
    <property type="molecule type" value="Genomic_DNA"/>
</dbReference>
<dbReference type="InterPro" id="IPR011990">
    <property type="entry name" value="TPR-like_helical_dom_sf"/>
</dbReference>
<protein>
    <submittedName>
        <fullName evidence="4">Tetratricopeptide repeat protein</fullName>
    </submittedName>
</protein>
<evidence type="ECO:0000259" key="3">
    <source>
        <dbReference type="Pfam" id="PF25000"/>
    </source>
</evidence>
<keyword evidence="2" id="KW-0472">Membrane</keyword>
<dbReference type="PANTHER" id="PTHR46082">
    <property type="entry name" value="ATP/GTP-BINDING PROTEIN-RELATED"/>
    <property type="match status" value="1"/>
</dbReference>
<reference evidence="4 5" key="1">
    <citation type="submission" date="2019-12" db="EMBL/GenBank/DDBJ databases">
        <title>Nocardia macrotermitis sp. nov. and Nocardia aurantia sp. nov., isolated from the gut of the fungus growing-termite Macrotermes natalensis.</title>
        <authorList>
            <person name="Christine B."/>
            <person name="Rene B."/>
        </authorList>
    </citation>
    <scope>NUCLEOTIDE SEQUENCE [LARGE SCALE GENOMIC DNA]</scope>
    <source>
        <strain evidence="4 5">DSM 102126</strain>
    </source>
</reference>
<dbReference type="Pfam" id="PF13374">
    <property type="entry name" value="TPR_10"/>
    <property type="match status" value="2"/>
</dbReference>
<accession>A0A6I4W713</accession>
<keyword evidence="2" id="KW-0812">Transmembrane</keyword>
<sequence>MLVVAVGVAVNQILNDGRWAWWWLVIALALAGTAAVVTHKAAGARTPGRRPPASPAGTRNEFSGPASQVVQARDVTLNQTFPWSAPPPGALPPVAQVEGAGLVGLPRQPARVFVGRDEALMTVRRTLTTGGAGVIAQSVVGLGGVGKSELALQYAHERRGDYCLVWWLLAETGDDIDAGLAELGRALAAPVASAAAAQAPASEAAAWALAWLASHDGWLLVFDNAEHPDDLQPYLGRLSTGHVLITSRRATGWGAVGTTVLRLGVLSDHDAADLLARALDEPDASPADDRAARRELAVELDGLPLALRQAAAYIAATPGMSVREYLRRLRDSPQWALAATPTDSDGSGSANRSVRSDQHVVAATWQVTMARIGQDHPVAPRVLRLMACFAPDALPVHVLYRLPAHSAAVTDQIQIEQALAALITYSMIDQAPGRSHVSVHRLVQAVTRAQLSQSERDEDQATAATLLDQALPDDPRTSTSWPAFAELLPHAVHLLPPDSPTMLPVLDYLDASGNYRTARDLQHARTTALHHLHDPDHPNTLTTRHNLAYWTGAAGDVVAARDLFAELLPIRERVMGPDHPDTLDARHNLARWTGAAGDVVAARDLFAELVPICERVLGPDHPDTLTARHELAYWTGAAGDVVAARDLFAELVPIRERVMGPDHPETLDARHDLARWTGRAGDVVAARDLFAELLPIRERVLGPDHPDTLIARHELAY</sequence>
<feature type="transmembrane region" description="Helical" evidence="2">
    <location>
        <begin position="20"/>
        <end position="42"/>
    </location>
</feature>
<evidence type="ECO:0000313" key="5">
    <source>
        <dbReference type="Proteomes" id="UP000431901"/>
    </source>
</evidence>
<dbReference type="InterPro" id="IPR053137">
    <property type="entry name" value="NLR-like"/>
</dbReference>
<dbReference type="SUPFAM" id="SSF48452">
    <property type="entry name" value="TPR-like"/>
    <property type="match status" value="1"/>
</dbReference>
<gene>
    <name evidence="4" type="ORF">GQ466_13610</name>
</gene>
<proteinExistence type="predicted"/>
<evidence type="ECO:0000313" key="4">
    <source>
        <dbReference type="EMBL" id="MXQ65073.1"/>
    </source>
</evidence>
<dbReference type="AlphaFoldDB" id="A0A6I4W713"/>
<dbReference type="InterPro" id="IPR056681">
    <property type="entry name" value="DUF7779"/>
</dbReference>
<organism evidence="4 5">
    <name type="scientific">Actinomadura rayongensis</name>
    <dbReference type="NCBI Taxonomy" id="1429076"/>
    <lineage>
        <taxon>Bacteria</taxon>
        <taxon>Bacillati</taxon>
        <taxon>Actinomycetota</taxon>
        <taxon>Actinomycetes</taxon>
        <taxon>Streptosporangiales</taxon>
        <taxon>Thermomonosporaceae</taxon>
        <taxon>Actinomadura</taxon>
    </lineage>
</organism>